<dbReference type="EMBL" id="JAVDWU010000018">
    <property type="protein sequence ID" value="MDR7153180.1"/>
    <property type="molecule type" value="Genomic_DNA"/>
</dbReference>
<reference evidence="2 3" key="1">
    <citation type="submission" date="2023-07" db="EMBL/GenBank/DDBJ databases">
        <title>Sorghum-associated microbial communities from plants grown in Nebraska, USA.</title>
        <authorList>
            <person name="Schachtman D."/>
        </authorList>
    </citation>
    <scope>NUCLEOTIDE SEQUENCE [LARGE SCALE GENOMIC DNA]</scope>
    <source>
        <strain evidence="2 3">4249</strain>
    </source>
</reference>
<evidence type="ECO:0000313" key="2">
    <source>
        <dbReference type="EMBL" id="MDR7153180.1"/>
    </source>
</evidence>
<dbReference type="Pfam" id="PF09359">
    <property type="entry name" value="VTC"/>
    <property type="match status" value="1"/>
</dbReference>
<dbReference type="InterPro" id="IPR042267">
    <property type="entry name" value="VTC_sf"/>
</dbReference>
<organism evidence="2 3">
    <name type="scientific">Hydrogenophaga palleronii</name>
    <dbReference type="NCBI Taxonomy" id="65655"/>
    <lineage>
        <taxon>Bacteria</taxon>
        <taxon>Pseudomonadati</taxon>
        <taxon>Pseudomonadota</taxon>
        <taxon>Betaproteobacteria</taxon>
        <taxon>Burkholderiales</taxon>
        <taxon>Comamonadaceae</taxon>
        <taxon>Hydrogenophaga</taxon>
    </lineage>
</organism>
<proteinExistence type="predicted"/>
<name>A0ABU1WV31_9BURK</name>
<accession>A0ABU1WV31</accession>
<feature type="domain" description="VTC" evidence="1">
    <location>
        <begin position="27"/>
        <end position="236"/>
    </location>
</feature>
<dbReference type="Proteomes" id="UP001265700">
    <property type="component" value="Unassembled WGS sequence"/>
</dbReference>
<keyword evidence="3" id="KW-1185">Reference proteome</keyword>
<protein>
    <recommendedName>
        <fullName evidence="1">VTC domain-containing protein</fullName>
    </recommendedName>
</protein>
<comment type="caution">
    <text evidence="2">The sequence shown here is derived from an EMBL/GenBank/DDBJ whole genome shotgun (WGS) entry which is preliminary data.</text>
</comment>
<gene>
    <name evidence="2" type="ORF">J2W49_005160</name>
</gene>
<dbReference type="Gene3D" id="3.20.100.30">
    <property type="entry name" value="VTC, catalytic tunnel domain"/>
    <property type="match status" value="2"/>
</dbReference>
<sequence length="256" mass="30203">MVLSPIFERFPRIGLDELNVKAELLTRRDNKYLLNASQLADVLLSLEAHCELLEIDGRHRFRYESIYLDTEDHHCFRDHNQNRRHRLKLRFRHYADTRLAYFEVKVKDRNNQTRKYRQRVDHGVFSGAALTPELMTFLGSKLQNHPHQLAKTLYGPTIQVDYERITLVSRQDAIRVTLDNRLRFSQGSGVFHTGEDLWVMEVKSEKGRSWIDRLLVHQRIRPVPRCSKYCVGLSLVNETARISRFTSTANLIRRMT</sequence>
<dbReference type="CDD" id="cd07750">
    <property type="entry name" value="PolyPPase_VTC_like"/>
    <property type="match status" value="1"/>
</dbReference>
<dbReference type="RefSeq" id="WP_310322716.1">
    <property type="nucleotide sequence ID" value="NZ_JAVDWU010000018.1"/>
</dbReference>
<dbReference type="InterPro" id="IPR018966">
    <property type="entry name" value="VTC_domain"/>
</dbReference>
<evidence type="ECO:0000313" key="3">
    <source>
        <dbReference type="Proteomes" id="UP001265700"/>
    </source>
</evidence>
<evidence type="ECO:0000259" key="1">
    <source>
        <dbReference type="Pfam" id="PF09359"/>
    </source>
</evidence>